<reference evidence="1 2" key="1">
    <citation type="submission" date="2022-11" db="EMBL/GenBank/DDBJ databases">
        <title>Deinococcus ZS9-10, Low Temperature and Draught-tolerating, UV-resistant Bacteria from Continental Antarctica.</title>
        <authorList>
            <person name="Cheng L."/>
        </authorList>
    </citation>
    <scope>NUCLEOTIDE SEQUENCE [LARGE SCALE GENOMIC DNA]</scope>
    <source>
        <strain evidence="1 2">ZS9-10</strain>
    </source>
</reference>
<dbReference type="NCBIfam" id="NF038074">
    <property type="entry name" value="fam_STM4014"/>
    <property type="match status" value="1"/>
</dbReference>
<gene>
    <name evidence="1" type="ORF">ORD21_02235</name>
</gene>
<evidence type="ECO:0000313" key="1">
    <source>
        <dbReference type="EMBL" id="MDV6373414.1"/>
    </source>
</evidence>
<proteinExistence type="predicted"/>
<dbReference type="Proteomes" id="UP001276150">
    <property type="component" value="Unassembled WGS sequence"/>
</dbReference>
<dbReference type="SUPFAM" id="SSF56059">
    <property type="entry name" value="Glutathione synthetase ATP-binding domain-like"/>
    <property type="match status" value="1"/>
</dbReference>
<organism evidence="1 2">
    <name type="scientific">Deinococcus arenicola</name>
    <dbReference type="NCBI Taxonomy" id="2994950"/>
    <lineage>
        <taxon>Bacteria</taxon>
        <taxon>Thermotogati</taxon>
        <taxon>Deinococcota</taxon>
        <taxon>Deinococci</taxon>
        <taxon>Deinococcales</taxon>
        <taxon>Deinococcaceae</taxon>
        <taxon>Deinococcus</taxon>
    </lineage>
</organism>
<sequence>MNSDLAPRDMLLVAPPDGRRARALGATLDALGWPPARVISYLDVLAGRVRLADEVRPSSVVRLESPGEDIQTELALIELGGGQPVDLAVGELAPSRAWYGGFSRVLHQLETDLVHAPPHTRMQQTDHILTMFDKPATHARLTAAGVPVPEALPEIHSFDELVHAARERGWSRVFVKLAYGSSGSGIVALQWAGTRVSAVTTVRREGGRLFNSKRLIKLEDWAEVQALIDDLAPHRLHVERWLPKASFGGGTVDLRVAVIGGRAQHALVRTSRGPITNLHLGNQRGDIEALRAELGAERWAEVGRTAEAALNAFPGALYGGVDLLLTPGWKHQAVLEVNAFGDYHRGILVDGRDTYAAELAALGGAEC</sequence>
<protein>
    <submittedName>
        <fullName evidence="1">STM4014 family protein</fullName>
    </submittedName>
</protein>
<dbReference type="Gene3D" id="3.30.470.20">
    <property type="entry name" value="ATP-grasp fold, B domain"/>
    <property type="match status" value="1"/>
</dbReference>
<dbReference type="RefSeq" id="WP_317638717.1">
    <property type="nucleotide sequence ID" value="NZ_JAPMIV010000002.1"/>
</dbReference>
<dbReference type="InterPro" id="IPR047778">
    <property type="entry name" value="STM4014-like"/>
</dbReference>
<dbReference type="EMBL" id="JAPMIV010000002">
    <property type="protein sequence ID" value="MDV6373414.1"/>
    <property type="molecule type" value="Genomic_DNA"/>
</dbReference>
<keyword evidence="2" id="KW-1185">Reference proteome</keyword>
<dbReference type="PANTHER" id="PTHR21621:SF0">
    <property type="entry name" value="BETA-CITRYLGLUTAMATE SYNTHASE B-RELATED"/>
    <property type="match status" value="1"/>
</dbReference>
<evidence type="ECO:0000313" key="2">
    <source>
        <dbReference type="Proteomes" id="UP001276150"/>
    </source>
</evidence>
<accession>A0ABU4DNZ6</accession>
<name>A0ABU4DNZ6_9DEIO</name>
<dbReference type="PANTHER" id="PTHR21621">
    <property type="entry name" value="RIBOSOMAL PROTEIN S6 MODIFICATION PROTEIN"/>
    <property type="match status" value="1"/>
</dbReference>
<comment type="caution">
    <text evidence="1">The sequence shown here is derived from an EMBL/GenBank/DDBJ whole genome shotgun (WGS) entry which is preliminary data.</text>
</comment>